<keyword evidence="1" id="KW-0805">Transcription regulation</keyword>
<dbReference type="CDD" id="cd01392">
    <property type="entry name" value="HTH_LacI"/>
    <property type="match status" value="1"/>
</dbReference>
<dbReference type="InterPro" id="IPR028082">
    <property type="entry name" value="Peripla_BP_I"/>
</dbReference>
<accession>C6BXL5</accession>
<dbReference type="EMBL" id="CP001649">
    <property type="protein sequence ID" value="ACS78573.1"/>
    <property type="molecule type" value="Genomic_DNA"/>
</dbReference>
<evidence type="ECO:0000313" key="5">
    <source>
        <dbReference type="EMBL" id="ACS78573.1"/>
    </source>
</evidence>
<dbReference type="InterPro" id="IPR010982">
    <property type="entry name" value="Lambda_DNA-bd_dom_sf"/>
</dbReference>
<dbReference type="CDD" id="cd06267">
    <property type="entry name" value="PBP1_LacI_sugar_binding-like"/>
    <property type="match status" value="1"/>
</dbReference>
<dbReference type="Pfam" id="PF00356">
    <property type="entry name" value="LacI"/>
    <property type="match status" value="1"/>
</dbReference>
<dbReference type="SUPFAM" id="SSF47413">
    <property type="entry name" value="lambda repressor-like DNA-binding domains"/>
    <property type="match status" value="1"/>
</dbReference>
<dbReference type="InterPro" id="IPR000843">
    <property type="entry name" value="HTH_LacI"/>
</dbReference>
<dbReference type="Proteomes" id="UP000002601">
    <property type="component" value="Chromosome"/>
</dbReference>
<evidence type="ECO:0000256" key="2">
    <source>
        <dbReference type="ARBA" id="ARBA00023125"/>
    </source>
</evidence>
<dbReference type="OrthoDB" id="59108at2"/>
<name>C6BXL5_MARSD</name>
<dbReference type="AlphaFoldDB" id="C6BXL5"/>
<dbReference type="HOGENOM" id="CLU_037628_6_0_7"/>
<evidence type="ECO:0000259" key="4">
    <source>
        <dbReference type="PROSITE" id="PS50932"/>
    </source>
</evidence>
<dbReference type="Pfam" id="PF13377">
    <property type="entry name" value="Peripla_BP_3"/>
    <property type="match status" value="1"/>
</dbReference>
<dbReference type="eggNOG" id="COG1609">
    <property type="taxonomic scope" value="Bacteria"/>
</dbReference>
<dbReference type="RefSeq" id="WP_015850392.1">
    <property type="nucleotide sequence ID" value="NC_012881.1"/>
</dbReference>
<dbReference type="GO" id="GO:0003700">
    <property type="term" value="F:DNA-binding transcription factor activity"/>
    <property type="evidence" value="ECO:0007669"/>
    <property type="project" value="TreeGrafter"/>
</dbReference>
<dbReference type="Gene3D" id="1.10.260.40">
    <property type="entry name" value="lambda repressor-like DNA-binding domains"/>
    <property type="match status" value="1"/>
</dbReference>
<dbReference type="PANTHER" id="PTHR30146:SF109">
    <property type="entry name" value="HTH-TYPE TRANSCRIPTIONAL REGULATOR GALS"/>
    <property type="match status" value="1"/>
</dbReference>
<organism evidence="5 6">
    <name type="scientific">Maridesulfovibrio salexigens (strain ATCC 14822 / DSM 2638 / NCIMB 8403 / VKM B-1763)</name>
    <name type="common">Desulfovibrio salexigens</name>
    <dbReference type="NCBI Taxonomy" id="526222"/>
    <lineage>
        <taxon>Bacteria</taxon>
        <taxon>Pseudomonadati</taxon>
        <taxon>Thermodesulfobacteriota</taxon>
        <taxon>Desulfovibrionia</taxon>
        <taxon>Desulfovibrionales</taxon>
        <taxon>Desulfovibrionaceae</taxon>
        <taxon>Maridesulfovibrio</taxon>
    </lineage>
</organism>
<dbReference type="SUPFAM" id="SSF53822">
    <property type="entry name" value="Periplasmic binding protein-like I"/>
    <property type="match status" value="1"/>
</dbReference>
<dbReference type="InterPro" id="IPR046335">
    <property type="entry name" value="LacI/GalR-like_sensor"/>
</dbReference>
<gene>
    <name evidence="5" type="ordered locus">Desal_0506</name>
</gene>
<evidence type="ECO:0000256" key="3">
    <source>
        <dbReference type="ARBA" id="ARBA00023163"/>
    </source>
</evidence>
<keyword evidence="3" id="KW-0804">Transcription</keyword>
<dbReference type="Gene3D" id="3.40.50.2300">
    <property type="match status" value="2"/>
</dbReference>
<dbReference type="GO" id="GO:0000976">
    <property type="term" value="F:transcription cis-regulatory region binding"/>
    <property type="evidence" value="ECO:0007669"/>
    <property type="project" value="TreeGrafter"/>
</dbReference>
<proteinExistence type="predicted"/>
<feature type="domain" description="HTH lacI-type" evidence="4">
    <location>
        <begin position="4"/>
        <end position="58"/>
    </location>
</feature>
<sequence length="340" mass="37384">MGHMTLKDLASKLGISASTVSRALHDHPDISDKTKEVVMAAAEKYGYQPNPIAQSLKKQSSKVIGVIVPEIRHNFFATVISGIEEVAYNAGYIIMVCQSNETLQREIMTTKALAANRVAGVLMAISLETTNYDHMRALMHQNIPLVQYDRVVDELDTGKVVIDDFRASYKMTSHLIDRGYKRIGFLAGREGISMNRLRFNGYLQALKNHGAPFYPELNINIGGCRGSNGRAGAEEYLKMDNPPDAVLCINDPVAVGAFCRFREAGWRIPEDVALAGFSGSPESALIDPALTSVGQPAFEMGKTAATLLLKQLKDKDNFRPETITLDTELLIRGSSYKEDV</sequence>
<reference evidence="5 6" key="1">
    <citation type="submission" date="2009-06" db="EMBL/GenBank/DDBJ databases">
        <title>Complete sequence of Desulfovibrio salexigens DSM 2638.</title>
        <authorList>
            <consortium name="US DOE Joint Genome Institute"/>
            <person name="Lucas S."/>
            <person name="Copeland A."/>
            <person name="Lapidus A."/>
            <person name="Glavina del Rio T."/>
            <person name="Tice H."/>
            <person name="Bruce D."/>
            <person name="Goodwin L."/>
            <person name="Pitluck S."/>
            <person name="Munk A.C."/>
            <person name="Brettin T."/>
            <person name="Detter J.C."/>
            <person name="Han C."/>
            <person name="Tapia R."/>
            <person name="Larimer F."/>
            <person name="Land M."/>
            <person name="Hauser L."/>
            <person name="Kyrpides N."/>
            <person name="Anderson I."/>
            <person name="Wall J.D."/>
            <person name="Arkin A.P."/>
            <person name="Dehal P."/>
            <person name="Chivian D."/>
            <person name="Giles B."/>
            <person name="Hazen T.C."/>
        </authorList>
    </citation>
    <scope>NUCLEOTIDE SEQUENCE [LARGE SCALE GENOMIC DNA]</scope>
    <source>
        <strain evidence="6">ATCC 14822 / DSM 2638 / NCIMB 8403 / VKM B-1763</strain>
    </source>
</reference>
<dbReference type="KEGG" id="dsa:Desal_0506"/>
<dbReference type="PANTHER" id="PTHR30146">
    <property type="entry name" value="LACI-RELATED TRANSCRIPTIONAL REPRESSOR"/>
    <property type="match status" value="1"/>
</dbReference>
<keyword evidence="2" id="KW-0238">DNA-binding</keyword>
<keyword evidence="6" id="KW-1185">Reference proteome</keyword>
<dbReference type="STRING" id="526222.Desal_0506"/>
<dbReference type="SMART" id="SM00354">
    <property type="entry name" value="HTH_LACI"/>
    <property type="match status" value="1"/>
</dbReference>
<evidence type="ECO:0000313" key="6">
    <source>
        <dbReference type="Proteomes" id="UP000002601"/>
    </source>
</evidence>
<protein>
    <submittedName>
        <fullName evidence="5">Transcriptional regulator, LacI family</fullName>
    </submittedName>
</protein>
<evidence type="ECO:0000256" key="1">
    <source>
        <dbReference type="ARBA" id="ARBA00023015"/>
    </source>
</evidence>
<dbReference type="PROSITE" id="PS50932">
    <property type="entry name" value="HTH_LACI_2"/>
    <property type="match status" value="1"/>
</dbReference>